<dbReference type="InterPro" id="IPR036389">
    <property type="entry name" value="RNase_III_sf"/>
</dbReference>
<dbReference type="GO" id="GO:0005737">
    <property type="term" value="C:cytoplasm"/>
    <property type="evidence" value="ECO:0000318"/>
    <property type="project" value="GO_Central"/>
</dbReference>
<dbReference type="GO" id="GO:0003723">
    <property type="term" value="F:RNA binding"/>
    <property type="evidence" value="ECO:0000318"/>
    <property type="project" value="GO_Central"/>
</dbReference>
<accession>W1PC05</accession>
<evidence type="ECO:0000313" key="4">
    <source>
        <dbReference type="Proteomes" id="UP000017836"/>
    </source>
</evidence>
<dbReference type="InterPro" id="IPR000999">
    <property type="entry name" value="RNase_III_dom"/>
</dbReference>
<keyword evidence="1" id="KW-0378">Hydrolase</keyword>
<dbReference type="GO" id="GO:0030422">
    <property type="term" value="P:siRNA processing"/>
    <property type="evidence" value="ECO:0000318"/>
    <property type="project" value="GO_Central"/>
</dbReference>
<keyword evidence="4" id="KW-1185">Reference proteome</keyword>
<feature type="domain" description="RNase III" evidence="2">
    <location>
        <begin position="3"/>
        <end position="147"/>
    </location>
</feature>
<sequence length="158" mass="17969">MEVKELEKLLRYRFRDPQLVKDVVQLINSSSSFSSKTSQQERLKFIGHEALGHVFIKLLFKRFPSLTPRELSLFRAANTSTEKLAMIAVKHGFCVFLLQNSPTPDDKVSEFIDAINESPDNACLMKTPKVLADMVESIVGAVYVDTGYNLEILWNLLF</sequence>
<proteinExistence type="predicted"/>
<evidence type="ECO:0000313" key="3">
    <source>
        <dbReference type="EMBL" id="ERN05478.1"/>
    </source>
</evidence>
<dbReference type="STRING" id="13333.W1PC05"/>
<dbReference type="SMART" id="SM00535">
    <property type="entry name" value="RIBOc"/>
    <property type="match status" value="1"/>
</dbReference>
<gene>
    <name evidence="3" type="ORF">AMTR_s00007p00252500</name>
</gene>
<dbReference type="Gramene" id="ERN05478">
    <property type="protein sequence ID" value="ERN05478"/>
    <property type="gene ID" value="AMTR_s00007p00252500"/>
</dbReference>
<dbReference type="eggNOG" id="KOG0701">
    <property type="taxonomic scope" value="Eukaryota"/>
</dbReference>
<dbReference type="GO" id="GO:0005634">
    <property type="term" value="C:nucleus"/>
    <property type="evidence" value="ECO:0000318"/>
    <property type="project" value="GO_Central"/>
</dbReference>
<dbReference type="PANTHER" id="PTHR14950:SF49">
    <property type="entry name" value="RIBONUCLEASE 3-LIKE PROTEIN 2-RELATED"/>
    <property type="match status" value="1"/>
</dbReference>
<protein>
    <recommendedName>
        <fullName evidence="2">RNase III domain-containing protein</fullName>
    </recommendedName>
</protein>
<dbReference type="SUPFAM" id="SSF69065">
    <property type="entry name" value="RNase III domain-like"/>
    <property type="match status" value="1"/>
</dbReference>
<dbReference type="OMA" id="YTAIVAQ"/>
<dbReference type="PANTHER" id="PTHR14950">
    <property type="entry name" value="DICER-RELATED"/>
    <property type="match status" value="1"/>
</dbReference>
<dbReference type="CDD" id="cd00593">
    <property type="entry name" value="RIBOc"/>
    <property type="match status" value="1"/>
</dbReference>
<dbReference type="HOGENOM" id="CLU_1671687_0_0_1"/>
<dbReference type="PROSITE" id="PS50142">
    <property type="entry name" value="RNASE_3_2"/>
    <property type="match status" value="1"/>
</dbReference>
<dbReference type="Gene3D" id="1.10.1520.10">
    <property type="entry name" value="Ribonuclease III domain"/>
    <property type="match status" value="1"/>
</dbReference>
<organism evidence="3 4">
    <name type="scientific">Amborella trichopoda</name>
    <dbReference type="NCBI Taxonomy" id="13333"/>
    <lineage>
        <taxon>Eukaryota</taxon>
        <taxon>Viridiplantae</taxon>
        <taxon>Streptophyta</taxon>
        <taxon>Embryophyta</taxon>
        <taxon>Tracheophyta</taxon>
        <taxon>Spermatophyta</taxon>
        <taxon>Magnoliopsida</taxon>
        <taxon>Amborellales</taxon>
        <taxon>Amborellaceae</taxon>
        <taxon>Amborella</taxon>
    </lineage>
</organism>
<evidence type="ECO:0000259" key="2">
    <source>
        <dbReference type="PROSITE" id="PS50142"/>
    </source>
</evidence>
<name>W1PC05_AMBTC</name>
<dbReference type="AlphaFoldDB" id="W1PC05"/>
<reference evidence="4" key="1">
    <citation type="journal article" date="2013" name="Science">
        <title>The Amborella genome and the evolution of flowering plants.</title>
        <authorList>
            <consortium name="Amborella Genome Project"/>
        </authorList>
    </citation>
    <scope>NUCLEOTIDE SEQUENCE [LARGE SCALE GENOMIC DNA]</scope>
</reference>
<dbReference type="GO" id="GO:0004525">
    <property type="term" value="F:ribonuclease III activity"/>
    <property type="evidence" value="ECO:0000318"/>
    <property type="project" value="GO_Central"/>
</dbReference>
<dbReference type="EMBL" id="KI394011">
    <property type="protein sequence ID" value="ERN05478.1"/>
    <property type="molecule type" value="Genomic_DNA"/>
</dbReference>
<evidence type="ECO:0000256" key="1">
    <source>
        <dbReference type="ARBA" id="ARBA00022801"/>
    </source>
</evidence>
<dbReference type="Pfam" id="PF00636">
    <property type="entry name" value="Ribonuclease_3"/>
    <property type="match status" value="1"/>
</dbReference>
<dbReference type="Proteomes" id="UP000017836">
    <property type="component" value="Unassembled WGS sequence"/>
</dbReference>